<dbReference type="InterPro" id="IPR002541">
    <property type="entry name" value="Cyt_c_assembly"/>
</dbReference>
<keyword evidence="3" id="KW-1003">Cell membrane</keyword>
<gene>
    <name evidence="13" type="ORF">C8D86_12312</name>
</gene>
<feature type="transmembrane region" description="Helical" evidence="10">
    <location>
        <begin position="91"/>
        <end position="110"/>
    </location>
</feature>
<dbReference type="InterPro" id="IPR003567">
    <property type="entry name" value="Cyt_c_biogenesis"/>
</dbReference>
<dbReference type="InterPro" id="IPR003568">
    <property type="entry name" value="Cyt_c_biogenesis_CcmF"/>
</dbReference>
<feature type="transmembrane region" description="Helical" evidence="10">
    <location>
        <begin position="166"/>
        <end position="186"/>
    </location>
</feature>
<evidence type="ECO:0000313" key="13">
    <source>
        <dbReference type="EMBL" id="RDI40178.1"/>
    </source>
</evidence>
<feature type="transmembrane region" description="Helical" evidence="10">
    <location>
        <begin position="349"/>
        <end position="373"/>
    </location>
</feature>
<dbReference type="EMBL" id="QQAX01000023">
    <property type="protein sequence ID" value="RDI40178.1"/>
    <property type="molecule type" value="Genomic_DNA"/>
</dbReference>
<comment type="function">
    <text evidence="9">Required for the biogenesis of c-type cytochromes. Possible subunit of a heme lyase.</text>
</comment>
<dbReference type="GO" id="GO:0020037">
    <property type="term" value="F:heme binding"/>
    <property type="evidence" value="ECO:0007669"/>
    <property type="project" value="InterPro"/>
</dbReference>
<dbReference type="AlphaFoldDB" id="A0A370G8P4"/>
<accession>A0A370G8P4</accession>
<dbReference type="NCBIfam" id="TIGR00353">
    <property type="entry name" value="nrfE"/>
    <property type="match status" value="1"/>
</dbReference>
<name>A0A370G8P4_9COXI</name>
<feature type="transmembrane region" description="Helical" evidence="10">
    <location>
        <begin position="47"/>
        <end position="71"/>
    </location>
</feature>
<feature type="transmembrane region" description="Helical" evidence="10">
    <location>
        <begin position="6"/>
        <end position="26"/>
    </location>
</feature>
<dbReference type="GO" id="GO:0017004">
    <property type="term" value="P:cytochrome complex assembly"/>
    <property type="evidence" value="ECO:0007669"/>
    <property type="project" value="UniProtKB-KW"/>
</dbReference>
<comment type="subcellular location">
    <subcellularLocation>
        <location evidence="1">Cell inner membrane</location>
        <topology evidence="1">Multi-pass membrane protein</topology>
    </subcellularLocation>
</comment>
<reference evidence="13 14" key="1">
    <citation type="submission" date="2018-07" db="EMBL/GenBank/DDBJ databases">
        <title>Genomic Encyclopedia of Type Strains, Phase IV (KMG-IV): sequencing the most valuable type-strain genomes for metagenomic binning, comparative biology and taxonomic classification.</title>
        <authorList>
            <person name="Goeker M."/>
        </authorList>
    </citation>
    <scope>NUCLEOTIDE SEQUENCE [LARGE SCALE GENOMIC DNA]</scope>
    <source>
        <strain evidence="13 14">DSM 16500</strain>
    </source>
</reference>
<feature type="transmembrane region" description="Helical" evidence="10">
    <location>
        <begin position="309"/>
        <end position="328"/>
    </location>
</feature>
<evidence type="ECO:0000256" key="1">
    <source>
        <dbReference type="ARBA" id="ARBA00004429"/>
    </source>
</evidence>
<evidence type="ECO:0000256" key="4">
    <source>
        <dbReference type="ARBA" id="ARBA00022519"/>
    </source>
</evidence>
<dbReference type="Pfam" id="PF16327">
    <property type="entry name" value="CcmF_C"/>
    <property type="match status" value="1"/>
</dbReference>
<evidence type="ECO:0000256" key="2">
    <source>
        <dbReference type="ARBA" id="ARBA00009186"/>
    </source>
</evidence>
<dbReference type="Proteomes" id="UP000254720">
    <property type="component" value="Unassembled WGS sequence"/>
</dbReference>
<feature type="domain" description="Cytochrome c-type biogenesis protein CcmF C-terminal" evidence="12">
    <location>
        <begin position="312"/>
        <end position="618"/>
    </location>
</feature>
<dbReference type="GO" id="GO:0005886">
    <property type="term" value="C:plasma membrane"/>
    <property type="evidence" value="ECO:0007669"/>
    <property type="project" value="UniProtKB-SubCell"/>
</dbReference>
<evidence type="ECO:0000259" key="12">
    <source>
        <dbReference type="Pfam" id="PF16327"/>
    </source>
</evidence>
<dbReference type="Pfam" id="PF01578">
    <property type="entry name" value="Cytochrom_C_asm"/>
    <property type="match status" value="1"/>
</dbReference>
<feature type="transmembrane region" description="Helical" evidence="10">
    <location>
        <begin position="246"/>
        <end position="263"/>
    </location>
</feature>
<keyword evidence="6" id="KW-0201">Cytochrome c-type biogenesis</keyword>
<protein>
    <submittedName>
        <fullName evidence="13">Cytochrome c-type biogenesis protein CcmF</fullName>
    </submittedName>
</protein>
<dbReference type="InterPro" id="IPR032523">
    <property type="entry name" value="CcmF_C"/>
</dbReference>
<feature type="transmembrane region" description="Helical" evidence="10">
    <location>
        <begin position="475"/>
        <end position="494"/>
    </location>
</feature>
<feature type="transmembrane region" description="Helical" evidence="10">
    <location>
        <begin position="393"/>
        <end position="412"/>
    </location>
</feature>
<dbReference type="PRINTS" id="PR01411">
    <property type="entry name" value="CCMFBIOGNSIS"/>
</dbReference>
<dbReference type="PRINTS" id="PR01410">
    <property type="entry name" value="CCBIOGENESIS"/>
</dbReference>
<evidence type="ECO:0000256" key="3">
    <source>
        <dbReference type="ARBA" id="ARBA00022475"/>
    </source>
</evidence>
<keyword evidence="7 10" id="KW-1133">Transmembrane helix</keyword>
<keyword evidence="5 10" id="KW-0812">Transmembrane</keyword>
<dbReference type="GO" id="GO:0015232">
    <property type="term" value="F:heme transmembrane transporter activity"/>
    <property type="evidence" value="ECO:0007669"/>
    <property type="project" value="InterPro"/>
</dbReference>
<feature type="transmembrane region" description="Helical" evidence="10">
    <location>
        <begin position="122"/>
        <end position="146"/>
    </location>
</feature>
<keyword evidence="14" id="KW-1185">Reference proteome</keyword>
<dbReference type="PANTHER" id="PTHR43653">
    <property type="entry name" value="CYTOCHROME C ASSEMBLY PROTEIN-RELATED"/>
    <property type="match status" value="1"/>
</dbReference>
<evidence type="ECO:0000256" key="9">
    <source>
        <dbReference type="ARBA" id="ARBA00037230"/>
    </source>
</evidence>
<feature type="transmembrane region" description="Helical" evidence="10">
    <location>
        <begin position="596"/>
        <end position="615"/>
    </location>
</feature>
<evidence type="ECO:0000313" key="14">
    <source>
        <dbReference type="Proteomes" id="UP000254720"/>
    </source>
</evidence>
<comment type="similarity">
    <text evidence="2">Belongs to the CcmF/CycK/Ccl1/NrfE/CcsA family.</text>
</comment>
<evidence type="ECO:0000256" key="8">
    <source>
        <dbReference type="ARBA" id="ARBA00023136"/>
    </source>
</evidence>
<keyword evidence="4" id="KW-0997">Cell inner membrane</keyword>
<feature type="transmembrane region" description="Helical" evidence="10">
    <location>
        <begin position="207"/>
        <end position="226"/>
    </location>
</feature>
<evidence type="ECO:0000256" key="6">
    <source>
        <dbReference type="ARBA" id="ARBA00022748"/>
    </source>
</evidence>
<evidence type="ECO:0000256" key="7">
    <source>
        <dbReference type="ARBA" id="ARBA00022989"/>
    </source>
</evidence>
<feature type="transmembrane region" description="Helical" evidence="10">
    <location>
        <begin position="270"/>
        <end position="289"/>
    </location>
</feature>
<dbReference type="NCBIfam" id="NF007691">
    <property type="entry name" value="PRK10369.1"/>
    <property type="match status" value="1"/>
</dbReference>
<sequence length="628" mass="69837">MISLLGTLSLILALVFSLLQSLFPLWGYWRRNPYALACARPGAWGQFVFVAVAYILLTIAFTTSDFSIAYVAANSHPLLPLMYRLTAVWGAHEGSILLWILILTIWTLFFSATQKNNDTSPLVLAVLGLISFCFLCFLLLTSNPFLPAIGPQTGQDLNPLLQDPGFVIHPPMLYIGYVGFSVAFAITQAALIRGKLDTNWANITRRFALAAWCFLTFGITLGSWWAYRVLGWGGFWFWDPVENASLLPWLSGTALIHVLALVEKRNAAKAWAALLAIISFALSLLGTFLVRSGVLISAHTFANDPARGIFLLLLLAVLMTSALAIYVIRLPAFSSGNMQRFTFFSRETMLLLNSLLLFTAMLTVLLGTLYPLILDALHLGTISVGAPYFNKVMTPLTFIVMLLMGFGPFSRWQDPEMKMTWGPALKRMGTSILAAGVLLWFFTGGLEITALITLSLSFWIMLSLVGYLRFLPGMSITHLGFAILVIGVILSNVLNEEREARIKPGDAVNVGPYQFFFVGTESANGANYRGVRAEFEVLKKGRPITALYPEKRIFLVRDMVMTKVDIHPSIFRDLYIALGEPLDMEYWSVRIYYKPFVRFIWVGGLLMIVGGFFAMRQRKQTLSAAGKG</sequence>
<proteinExistence type="inferred from homology"/>
<dbReference type="PANTHER" id="PTHR43653:SF1">
    <property type="entry name" value="CYTOCHROME C-TYPE BIOGENESIS PROTEIN CCMF"/>
    <property type="match status" value="1"/>
</dbReference>
<evidence type="ECO:0000256" key="10">
    <source>
        <dbReference type="SAM" id="Phobius"/>
    </source>
</evidence>
<feature type="domain" description="Cytochrome c assembly protein" evidence="11">
    <location>
        <begin position="89"/>
        <end position="292"/>
    </location>
</feature>
<keyword evidence="8 10" id="KW-0472">Membrane</keyword>
<dbReference type="RefSeq" id="WP_114835082.1">
    <property type="nucleotide sequence ID" value="NZ_LR699114.1"/>
</dbReference>
<evidence type="ECO:0000256" key="5">
    <source>
        <dbReference type="ARBA" id="ARBA00022692"/>
    </source>
</evidence>
<dbReference type="OrthoDB" id="9761451at2"/>
<comment type="caution">
    <text evidence="13">The sequence shown here is derived from an EMBL/GenBank/DDBJ whole genome shotgun (WGS) entry which is preliminary data.</text>
</comment>
<organism evidence="13 14">
    <name type="scientific">Aquicella lusitana</name>
    <dbReference type="NCBI Taxonomy" id="254246"/>
    <lineage>
        <taxon>Bacteria</taxon>
        <taxon>Pseudomonadati</taxon>
        <taxon>Pseudomonadota</taxon>
        <taxon>Gammaproteobacteria</taxon>
        <taxon>Legionellales</taxon>
        <taxon>Coxiellaceae</taxon>
        <taxon>Aquicella</taxon>
    </lineage>
</organism>
<evidence type="ECO:0000259" key="11">
    <source>
        <dbReference type="Pfam" id="PF01578"/>
    </source>
</evidence>
<feature type="transmembrane region" description="Helical" evidence="10">
    <location>
        <begin position="424"/>
        <end position="442"/>
    </location>
</feature>